<feature type="region of interest" description="Disordered" evidence="1">
    <location>
        <begin position="1"/>
        <end position="24"/>
    </location>
</feature>
<sequence>MAKSAKQELSAAVDTLRDAPLPKLPEVTPLVLKDAADPAEAGDGRIEYTVTDRAPSRVAGRRVKPGDTLRLTEDEARGELLALHIAPPSVPGSDEQTAADAETV</sequence>
<dbReference type="OrthoDB" id="8410963at2"/>
<dbReference type="EMBL" id="WUML01000002">
    <property type="protein sequence ID" value="MXN99442.1"/>
    <property type="molecule type" value="Genomic_DNA"/>
</dbReference>
<evidence type="ECO:0000313" key="3">
    <source>
        <dbReference type="Proteomes" id="UP000440304"/>
    </source>
</evidence>
<dbReference type="Proteomes" id="UP000440304">
    <property type="component" value="Unassembled WGS sequence"/>
</dbReference>
<organism evidence="2 3">
    <name type="scientific">Shinella zoogloeoides</name>
    <name type="common">Crabtreella saccharophila</name>
    <dbReference type="NCBI Taxonomy" id="352475"/>
    <lineage>
        <taxon>Bacteria</taxon>
        <taxon>Pseudomonadati</taxon>
        <taxon>Pseudomonadota</taxon>
        <taxon>Alphaproteobacteria</taxon>
        <taxon>Hyphomicrobiales</taxon>
        <taxon>Rhizobiaceae</taxon>
        <taxon>Shinella</taxon>
    </lineage>
</organism>
<protein>
    <submittedName>
        <fullName evidence="2">Uncharacterized protein</fullName>
    </submittedName>
</protein>
<evidence type="ECO:0000313" key="2">
    <source>
        <dbReference type="EMBL" id="MXN99442.1"/>
    </source>
</evidence>
<dbReference type="AlphaFoldDB" id="A0A6N8T814"/>
<dbReference type="RefSeq" id="WP_160784850.1">
    <property type="nucleotide sequence ID" value="NZ_CP086610.1"/>
</dbReference>
<accession>A0A6N8T814</accession>
<evidence type="ECO:0000256" key="1">
    <source>
        <dbReference type="SAM" id="MobiDB-lite"/>
    </source>
</evidence>
<comment type="caution">
    <text evidence="2">The sequence shown here is derived from an EMBL/GenBank/DDBJ whole genome shotgun (WGS) entry which is preliminary data.</text>
</comment>
<gene>
    <name evidence="2" type="ORF">GR156_03965</name>
</gene>
<proteinExistence type="predicted"/>
<reference evidence="2 3" key="1">
    <citation type="submission" date="2019-12" db="EMBL/GenBank/DDBJ databases">
        <title>Shinella granuli gen. nov., sp. nov., and proposal of the reclassification of Zoogloea ramigera ATCC 19623 as Shinella zoogloeoides sp. nov.</title>
        <authorList>
            <person name="Gao J."/>
        </authorList>
    </citation>
    <scope>NUCLEOTIDE SEQUENCE [LARGE SCALE GENOMIC DNA]</scope>
    <source>
        <strain evidence="2 3">DSM 287</strain>
    </source>
</reference>
<name>A0A6N8T814_SHIZO</name>